<dbReference type="AlphaFoldDB" id="A0A2M7V4S4"/>
<organism evidence="2 3">
    <name type="scientific">Candidatus Magasanikbacteria bacterium CG_4_10_14_0_2_um_filter_41_10</name>
    <dbReference type="NCBI Taxonomy" id="1974638"/>
    <lineage>
        <taxon>Bacteria</taxon>
        <taxon>Candidatus Magasanikiibacteriota</taxon>
    </lineage>
</organism>
<dbReference type="PANTHER" id="PTHR47163:SF2">
    <property type="entry name" value="SI:DKEY-17M8.2"/>
    <property type="match status" value="1"/>
</dbReference>
<comment type="caution">
    <text evidence="2">The sequence shown here is derived from an EMBL/GenBank/DDBJ whole genome shotgun (WGS) entry which is preliminary data.</text>
</comment>
<dbReference type="PANTHER" id="PTHR47163">
    <property type="entry name" value="DDE_TNP_IS1595 DOMAIN-CONTAINING PROTEIN"/>
    <property type="match status" value="1"/>
</dbReference>
<feature type="domain" description="ISXO2-like transposase" evidence="1">
    <location>
        <begin position="130"/>
        <end position="260"/>
    </location>
</feature>
<dbReference type="NCBIfam" id="NF033547">
    <property type="entry name" value="transpos_IS1595"/>
    <property type="match status" value="1"/>
</dbReference>
<gene>
    <name evidence="2" type="ORF">COX82_02385</name>
</gene>
<protein>
    <recommendedName>
        <fullName evidence="1">ISXO2-like transposase domain-containing protein</fullName>
    </recommendedName>
</protein>
<dbReference type="EMBL" id="PFPJ01000045">
    <property type="protein sequence ID" value="PIZ93565.1"/>
    <property type="molecule type" value="Genomic_DNA"/>
</dbReference>
<proteinExistence type="predicted"/>
<reference evidence="3" key="1">
    <citation type="submission" date="2017-09" db="EMBL/GenBank/DDBJ databases">
        <title>Depth-based differentiation of microbial function through sediment-hosted aquifers and enrichment of novel symbionts in the deep terrestrial subsurface.</title>
        <authorList>
            <person name="Probst A.J."/>
            <person name="Ladd B."/>
            <person name="Jarett J.K."/>
            <person name="Geller-Mcgrath D.E."/>
            <person name="Sieber C.M.K."/>
            <person name="Emerson J.B."/>
            <person name="Anantharaman K."/>
            <person name="Thomas B.C."/>
            <person name="Malmstrom R."/>
            <person name="Stieglmeier M."/>
            <person name="Klingl A."/>
            <person name="Woyke T."/>
            <person name="Ryan C.M."/>
            <person name="Banfield J.F."/>
        </authorList>
    </citation>
    <scope>NUCLEOTIDE SEQUENCE [LARGE SCALE GENOMIC DNA]</scope>
</reference>
<sequence length="285" mass="33483">MKKLPNKFALIKNKNLAGKIMRKLHWDGQRCCPHCGCIDGIIKHQKLKDGIYRYFCGNCDRTFTDLTGTVFEKSKVSLWKWIYGLILLIESTGSISAAELSRNIEVSYTTAWKMLRKIRHCIEVNQLDTKLNGIIESDEAWISHKDNQQIVLGMVERQGKVRFCPILDRKEDQLIYPHYWYVKKGSMVFTDGLISYSALGVDYTHLWVNHSAKEFKRNDVWTNTIEGVWSMLKGIIRTIHHGIKKKYLTKYLALFAFNYNNRHLPLNDKFQLLFKYLCQPRYCLY</sequence>
<dbReference type="Proteomes" id="UP000228750">
    <property type="component" value="Unassembled WGS sequence"/>
</dbReference>
<evidence type="ECO:0000313" key="2">
    <source>
        <dbReference type="EMBL" id="PIZ93565.1"/>
    </source>
</evidence>
<evidence type="ECO:0000313" key="3">
    <source>
        <dbReference type="Proteomes" id="UP000228750"/>
    </source>
</evidence>
<dbReference type="InterPro" id="IPR053164">
    <property type="entry name" value="IS1016-like_transposase"/>
</dbReference>
<evidence type="ECO:0000259" key="1">
    <source>
        <dbReference type="SMART" id="SM01126"/>
    </source>
</evidence>
<dbReference type="InterPro" id="IPR024445">
    <property type="entry name" value="Tnp_ISXO2-like"/>
</dbReference>
<accession>A0A2M7V4S4</accession>
<dbReference type="Pfam" id="PF12762">
    <property type="entry name" value="DDE_Tnp_IS1595"/>
    <property type="match status" value="1"/>
</dbReference>
<name>A0A2M7V4S4_9BACT</name>
<dbReference type="SMART" id="SM01126">
    <property type="entry name" value="DDE_Tnp_IS1595"/>
    <property type="match status" value="1"/>
</dbReference>